<gene>
    <name evidence="2" type="ORF">Q9L58_000309</name>
</gene>
<dbReference type="InterPro" id="IPR036404">
    <property type="entry name" value="Jacalin-like_lectin_dom_sf"/>
</dbReference>
<dbReference type="SUPFAM" id="SSF81383">
    <property type="entry name" value="F-box domain"/>
    <property type="match status" value="1"/>
</dbReference>
<organism evidence="2 3">
    <name type="scientific">Discina gigas</name>
    <dbReference type="NCBI Taxonomy" id="1032678"/>
    <lineage>
        <taxon>Eukaryota</taxon>
        <taxon>Fungi</taxon>
        <taxon>Dikarya</taxon>
        <taxon>Ascomycota</taxon>
        <taxon>Pezizomycotina</taxon>
        <taxon>Pezizomycetes</taxon>
        <taxon>Pezizales</taxon>
        <taxon>Discinaceae</taxon>
        <taxon>Discina</taxon>
    </lineage>
</organism>
<reference evidence="2 3" key="1">
    <citation type="submission" date="2024-02" db="EMBL/GenBank/DDBJ databases">
        <title>Discinaceae phylogenomics.</title>
        <authorList>
            <person name="Dirks A.C."/>
            <person name="James T.Y."/>
        </authorList>
    </citation>
    <scope>NUCLEOTIDE SEQUENCE [LARGE SCALE GENOMIC DNA]</scope>
    <source>
        <strain evidence="2 3">ACD0624</strain>
    </source>
</reference>
<dbReference type="EMBL" id="JBBBZM010000002">
    <property type="protein sequence ID" value="KAL0640640.1"/>
    <property type="molecule type" value="Genomic_DNA"/>
</dbReference>
<dbReference type="Gene3D" id="2.100.10.30">
    <property type="entry name" value="Jacalin-like lectin domain"/>
    <property type="match status" value="1"/>
</dbReference>
<evidence type="ECO:0000259" key="1">
    <source>
        <dbReference type="PROSITE" id="PS50181"/>
    </source>
</evidence>
<feature type="domain" description="F-box" evidence="1">
    <location>
        <begin position="361"/>
        <end position="407"/>
    </location>
</feature>
<protein>
    <recommendedName>
        <fullName evidence="1">F-box domain-containing protein</fullName>
    </recommendedName>
</protein>
<accession>A0ABR3GXF5</accession>
<keyword evidence="3" id="KW-1185">Reference proteome</keyword>
<sequence length="1381" mass="156402">MSDARSRSYETHFYCALCGGPFAQVFRTAEIPATPSHAVRGDDDIYRCGGKDEHYDEDLDLDSEFNVPQEDNREVPEEVVLNNMSHAAKRSRILRLRAEKEGRRRGVMSERGKTLQAYDGRRISAKQIKWTKNLRALIYKRAIKHPLNYDHYLANNETAYLTGRGLIRQAQNWADAFASIDEDEGDGTSNTHTEHPIFSDEDRLYNTYGFHVYQELGREDCRYVISSIPFHDECWSLLDLAIEESGKERGVKRMNERIDMDDLWGYLQGLVTFTGVVNSATVPHSTVAALREEYRGGEIVTRLREVDYREGQGSGDGWQWKHGEGLHWLAADPSSISVLDSPLLPVGGPQSWSCAPRAALQDPFQLLPPEILLEVCKLLTSTDIFSLKTATPVVHNLCLPESYYRRFLREEFQYLPTLVKKVKIYESEIGQIDWKGSFERLRKLMMTPNGHGDEWDHVDIGLKNRNRIWKIVKPMADELVESSDTILRHRYNAPKAKAEKTGVVRGYAGVRTGKEGTTQSVYFGPRVRPPLFEGEDEKALEITREIGLIRIWLDGENGPLCGLGFFIYDEDGQNELQMLGRRGSSFVDLEVRPRILTGFVFCLANHIICGVQLVYNDEHTFSRRIGQWDGSARKITTPILWRKLVGTIGFMNSSGFIETLGILEETLDYQREDRVGRLPTPPSTVDLSHREASVWKKLPPAGERLVLLEREGPHIMDWRMCMGEWEIWENGYYEEGVKMQPQKGKSLLEIVGYYDDVALRGLEFIYSEHESRRRITSVLGSKKAAKRDSIHFKDGESMAAVVICFGDSCVHGILFVTESGCTSEVFGPRYLGTHKVFAPASNVDGPSQTIFRTETAGKIIGLHCFEYTGWVELESLRKITIYGKMQGIRFSFAGAQERDKIFGYVGTESEETHVQNIDYEHEERIVGIAILLDDGVICHDSQNVESMDDEHPTNFPNRQPSLGIIHFLTNRNQANLSLPIKYRISCRYLVAVKFDFNYHQLVSWAPIYAAHTSVLDSVKVVSEMIQYPWKCRTDDIVPGGVIKTTSRVACIFFDDEGDQRVDAVKGNGNWGDKVFGHRSSYEVTMELREGERITSLYLPDGNAEALALCTNFGETTPWFGKAVSGPIILRKADRGQEVVGIYGTLDESTSLHNTTESIVLDTVGLLYRPKKRSSSCRSFTQNPVLPRPSGFQLADEVTKLPWFDDITAFPTDLRLAPLVAQRPGLYLGRPSVGRAYTIFDPSQLDQILVFINIFNRAGITSIRFRGTEKMGLITMGEWPDREDIRIKRRQRMNISGVKGERIVRVRVTFQRLESEDRIVGLAIETNSGRSKAIVTSEMSPEKQIHPSAHNVKILECGEDNEIVGFHGVVSVSQNFHALAHH</sequence>
<evidence type="ECO:0000313" key="3">
    <source>
        <dbReference type="Proteomes" id="UP001447188"/>
    </source>
</evidence>
<dbReference type="PROSITE" id="PS50181">
    <property type="entry name" value="FBOX"/>
    <property type="match status" value="1"/>
</dbReference>
<dbReference type="InterPro" id="IPR036047">
    <property type="entry name" value="F-box-like_dom_sf"/>
</dbReference>
<dbReference type="SUPFAM" id="SSF51101">
    <property type="entry name" value="Mannose-binding lectins"/>
    <property type="match status" value="2"/>
</dbReference>
<evidence type="ECO:0000313" key="2">
    <source>
        <dbReference type="EMBL" id="KAL0640640.1"/>
    </source>
</evidence>
<name>A0ABR3GXF5_9PEZI</name>
<proteinExistence type="predicted"/>
<comment type="caution">
    <text evidence="2">The sequence shown here is derived from an EMBL/GenBank/DDBJ whole genome shotgun (WGS) entry which is preliminary data.</text>
</comment>
<dbReference type="Proteomes" id="UP001447188">
    <property type="component" value="Unassembled WGS sequence"/>
</dbReference>
<dbReference type="InterPro" id="IPR001810">
    <property type="entry name" value="F-box_dom"/>
</dbReference>